<accession>A0A1I7DQT0</accession>
<reference evidence="2" key="1">
    <citation type="submission" date="2016-10" db="EMBL/GenBank/DDBJ databases">
        <authorList>
            <person name="Varghese N."/>
            <person name="Submissions S."/>
        </authorList>
    </citation>
    <scope>NUCLEOTIDE SEQUENCE [LARGE SCALE GENOMIC DNA]</scope>
    <source>
        <strain evidence="2">Ah-143</strain>
    </source>
</reference>
<evidence type="ECO:0000313" key="2">
    <source>
        <dbReference type="Proteomes" id="UP000199187"/>
    </source>
</evidence>
<dbReference type="EMBL" id="FPAU01000006">
    <property type="protein sequence ID" value="SFU14037.1"/>
    <property type="molecule type" value="Genomic_DNA"/>
</dbReference>
<dbReference type="SUPFAM" id="SSF141868">
    <property type="entry name" value="EAL domain-like"/>
    <property type="match status" value="1"/>
</dbReference>
<proteinExistence type="predicted"/>
<protein>
    <recommendedName>
        <fullName evidence="3">EAL domain-containing protein</fullName>
    </recommendedName>
</protein>
<dbReference type="AlphaFoldDB" id="A0A1I7DQT0"/>
<keyword evidence="2" id="KW-1185">Reference proteome</keyword>
<dbReference type="InterPro" id="IPR035919">
    <property type="entry name" value="EAL_sf"/>
</dbReference>
<name>A0A1I7DQT0_9ENTR</name>
<evidence type="ECO:0008006" key="3">
    <source>
        <dbReference type="Google" id="ProtNLM"/>
    </source>
</evidence>
<gene>
    <name evidence="1" type="ORF">SAMN05192562_10699</name>
</gene>
<sequence>MYFLIYINFYWPCKTKISPCYSTGVFPLCLIESEEIPSTAVALGIDYLQGYMMGKPAPLVTLAEESAEGGSGRHFRSLFFFDF</sequence>
<dbReference type="Proteomes" id="UP000199187">
    <property type="component" value="Unassembled WGS sequence"/>
</dbReference>
<organism evidence="1 2">
    <name type="scientific">Kosakonia arachidis</name>
    <dbReference type="NCBI Taxonomy" id="551989"/>
    <lineage>
        <taxon>Bacteria</taxon>
        <taxon>Pseudomonadati</taxon>
        <taxon>Pseudomonadota</taxon>
        <taxon>Gammaproteobacteria</taxon>
        <taxon>Enterobacterales</taxon>
        <taxon>Enterobacteriaceae</taxon>
        <taxon>Kosakonia</taxon>
    </lineage>
</organism>
<evidence type="ECO:0000313" key="1">
    <source>
        <dbReference type="EMBL" id="SFU14037.1"/>
    </source>
</evidence>